<dbReference type="RefSeq" id="WP_102133679.1">
    <property type="nucleotide sequence ID" value="NZ_BCSZ01000076.1"/>
</dbReference>
<dbReference type="EMBL" id="BCSZ01000076">
    <property type="protein sequence ID" value="GAT06312.1"/>
    <property type="molecule type" value="Genomic_DNA"/>
</dbReference>
<accession>A0A100WXJ7</accession>
<dbReference type="InterPro" id="IPR036365">
    <property type="entry name" value="PGBD-like_sf"/>
</dbReference>
<dbReference type="InterPro" id="IPR036366">
    <property type="entry name" value="PGBDSf"/>
</dbReference>
<sequence length="278" mass="29617">MGLQSMLFTSPAPDVQLENCLVSDPAHIGEGIHAVGEHVRRIQIALNEVDAAGLVVDGVYGGGTGDAVEAYKNKRGILSPGQLTADRIVGKGTIRHLDDDVIEFESLTPPGDGLVSPTEAGDPHDHSQCPTPPRVSAPGPDGRAQHQGTPINPIGNAMRINIYGEGETDYLGFSDFATEPQHAHGRPLTAVLANGCASDICMRSAPINQVTLNEIRRLAQSALVGGCRFTYASTQVQFATPRADILSLGTVIQQHRIADPTDPANPQFDMEVWVVEMF</sequence>
<protein>
    <recommendedName>
        <fullName evidence="4">Peptidoglycan binding-like domain-containing protein</fullName>
    </recommendedName>
</protein>
<evidence type="ECO:0008006" key="4">
    <source>
        <dbReference type="Google" id="ProtNLM"/>
    </source>
</evidence>
<organism evidence="2 3">
    <name type="scientific">Mycolicibacterium fortuitum subsp. acetamidolyticum</name>
    <dbReference type="NCBI Taxonomy" id="144550"/>
    <lineage>
        <taxon>Bacteria</taxon>
        <taxon>Bacillati</taxon>
        <taxon>Actinomycetota</taxon>
        <taxon>Actinomycetes</taxon>
        <taxon>Mycobacteriales</taxon>
        <taxon>Mycobacteriaceae</taxon>
        <taxon>Mycolicibacterium</taxon>
    </lineage>
</organism>
<dbReference type="AlphaFoldDB" id="A0A100WXJ7"/>
<evidence type="ECO:0000256" key="1">
    <source>
        <dbReference type="SAM" id="MobiDB-lite"/>
    </source>
</evidence>
<proteinExistence type="predicted"/>
<evidence type="ECO:0000313" key="3">
    <source>
        <dbReference type="Proteomes" id="UP000069705"/>
    </source>
</evidence>
<name>A0A100WXJ7_MYCFO</name>
<feature type="region of interest" description="Disordered" evidence="1">
    <location>
        <begin position="107"/>
        <end position="155"/>
    </location>
</feature>
<evidence type="ECO:0000313" key="2">
    <source>
        <dbReference type="EMBL" id="GAT06312.1"/>
    </source>
</evidence>
<dbReference type="Gene3D" id="1.10.101.10">
    <property type="entry name" value="PGBD-like superfamily/PGBD"/>
    <property type="match status" value="1"/>
</dbReference>
<dbReference type="GeneID" id="93416548"/>
<dbReference type="Proteomes" id="UP000069705">
    <property type="component" value="Unassembled WGS sequence"/>
</dbReference>
<reference evidence="3" key="2">
    <citation type="submission" date="2016-02" db="EMBL/GenBank/DDBJ databases">
        <title>Draft genome sequence of five rapidly growing Mycobacterium species.</title>
        <authorList>
            <person name="Katahira K."/>
            <person name="Gotou Y."/>
            <person name="Iida K."/>
            <person name="Ogura Y."/>
            <person name="Hayashi T."/>
        </authorList>
    </citation>
    <scope>NUCLEOTIDE SEQUENCE [LARGE SCALE GENOMIC DNA]</scope>
    <source>
        <strain evidence="3">JCM6368</strain>
    </source>
</reference>
<dbReference type="SUPFAM" id="SSF47090">
    <property type="entry name" value="PGBD-like"/>
    <property type="match status" value="1"/>
</dbReference>
<comment type="caution">
    <text evidence="2">The sequence shown here is derived from an EMBL/GenBank/DDBJ whole genome shotgun (WGS) entry which is preliminary data.</text>
</comment>
<reference evidence="2 3" key="1">
    <citation type="journal article" date="2016" name="Genome Announc.">
        <title>Draft Genome Sequences of Five Rapidly Growing Mycobacterium Species, M. thermoresistibile, M. fortuitum subsp. acetamidolyticum, M. canariasense, M. brisbanense, and M. novocastrense.</title>
        <authorList>
            <person name="Katahira K."/>
            <person name="Ogura Y."/>
            <person name="Gotoh Y."/>
            <person name="Hayashi T."/>
        </authorList>
    </citation>
    <scope>NUCLEOTIDE SEQUENCE [LARGE SCALE GENOMIC DNA]</scope>
    <source>
        <strain evidence="2 3">JCM6368</strain>
    </source>
</reference>
<gene>
    <name evidence="2" type="ORF">RMCFA_6423</name>
</gene>